<dbReference type="EMBL" id="LVLJ01000368">
    <property type="protein sequence ID" value="OAE34649.1"/>
    <property type="molecule type" value="Genomic_DNA"/>
</dbReference>
<dbReference type="GO" id="GO:0015074">
    <property type="term" value="P:DNA integration"/>
    <property type="evidence" value="ECO:0007669"/>
    <property type="project" value="InterPro"/>
</dbReference>
<dbReference type="PANTHER" id="PTHR37984">
    <property type="entry name" value="PROTEIN CBG26694"/>
    <property type="match status" value="1"/>
</dbReference>
<reference evidence="2" key="1">
    <citation type="submission" date="2016-03" db="EMBL/GenBank/DDBJ databases">
        <title>Mechanisms controlling the formation of the plant cell surface in tip-growing cells are functionally conserved among land plants.</title>
        <authorList>
            <person name="Honkanen S."/>
            <person name="Jones V.A."/>
            <person name="Morieri G."/>
            <person name="Champion C."/>
            <person name="Hetherington A.J."/>
            <person name="Kelly S."/>
            <person name="Saint-Marcoux D."/>
            <person name="Proust H."/>
            <person name="Prescott H."/>
            <person name="Dolan L."/>
        </authorList>
    </citation>
    <scope>NUCLEOTIDE SEQUENCE [LARGE SCALE GENOMIC DNA]</scope>
    <source>
        <tissue evidence="2">Whole gametophyte</tissue>
    </source>
</reference>
<accession>A0A176WNK3</accession>
<evidence type="ECO:0000313" key="2">
    <source>
        <dbReference type="EMBL" id="OAE34649.1"/>
    </source>
</evidence>
<comment type="caution">
    <text evidence="2">The sequence shown here is derived from an EMBL/GenBank/DDBJ whole genome shotgun (WGS) entry which is preliminary data.</text>
</comment>
<dbReference type="PROSITE" id="PS50994">
    <property type="entry name" value="INTEGRASE"/>
    <property type="match status" value="1"/>
</dbReference>
<organism evidence="2 3">
    <name type="scientific">Marchantia polymorpha subsp. ruderalis</name>
    <dbReference type="NCBI Taxonomy" id="1480154"/>
    <lineage>
        <taxon>Eukaryota</taxon>
        <taxon>Viridiplantae</taxon>
        <taxon>Streptophyta</taxon>
        <taxon>Embryophyta</taxon>
        <taxon>Marchantiophyta</taxon>
        <taxon>Marchantiopsida</taxon>
        <taxon>Marchantiidae</taxon>
        <taxon>Marchantiales</taxon>
        <taxon>Marchantiaceae</taxon>
        <taxon>Marchantia</taxon>
    </lineage>
</organism>
<gene>
    <name evidence="2" type="ORF">AXG93_4034s1020</name>
</gene>
<evidence type="ECO:0000259" key="1">
    <source>
        <dbReference type="PROSITE" id="PS50994"/>
    </source>
</evidence>
<dbReference type="InterPro" id="IPR012337">
    <property type="entry name" value="RNaseH-like_sf"/>
</dbReference>
<keyword evidence="3" id="KW-1185">Reference proteome</keyword>
<dbReference type="SUPFAM" id="SSF53098">
    <property type="entry name" value="Ribonuclease H-like"/>
    <property type="match status" value="1"/>
</dbReference>
<feature type="domain" description="Integrase catalytic" evidence="1">
    <location>
        <begin position="155"/>
        <end position="280"/>
    </location>
</feature>
<dbReference type="PANTHER" id="PTHR37984:SF5">
    <property type="entry name" value="PROTEIN NYNRIN-LIKE"/>
    <property type="match status" value="1"/>
</dbReference>
<protein>
    <recommendedName>
        <fullName evidence="1">Integrase catalytic domain-containing protein</fullName>
    </recommendedName>
</protein>
<dbReference type="Pfam" id="PF00665">
    <property type="entry name" value="rve"/>
    <property type="match status" value="1"/>
</dbReference>
<dbReference type="InterPro" id="IPR036397">
    <property type="entry name" value="RNaseH_sf"/>
</dbReference>
<dbReference type="Gene3D" id="3.30.420.10">
    <property type="entry name" value="Ribonuclease H-like superfamily/Ribonuclease H"/>
    <property type="match status" value="1"/>
</dbReference>
<sequence>MESDNFTGKRARWALILQEYDFQVMHRPGVANLDADGLSRNPCTSQEDDIGARWHGEVDEEMVPDWHAFAFMCWLRGASSSEDHLTSYSSQRVDSQSLDLEVENDGVYQRDVHDDALLLEFLQTSMMPGTVQQLVSRCMICDRVKASFNAPTPELHPLPIMGLGYRWSLDSAGPLPLTQRYHRYVLVMVEHFSKWIELVSLPDKMSEGVAYAFLDRVLRHFGAPVEVLTDQRTEFQGEFQVLCDKTLIDHRTKSRDHPEAYGLAERVVQTVKEALRKYGL</sequence>
<name>A0A176WNK3_MARPO</name>
<dbReference type="InterPro" id="IPR001584">
    <property type="entry name" value="Integrase_cat-core"/>
</dbReference>
<dbReference type="AlphaFoldDB" id="A0A176WNK3"/>
<dbReference type="InterPro" id="IPR050951">
    <property type="entry name" value="Retrovirus_Pol_polyprotein"/>
</dbReference>
<evidence type="ECO:0000313" key="3">
    <source>
        <dbReference type="Proteomes" id="UP000077202"/>
    </source>
</evidence>
<proteinExistence type="predicted"/>
<dbReference type="GO" id="GO:0003676">
    <property type="term" value="F:nucleic acid binding"/>
    <property type="evidence" value="ECO:0007669"/>
    <property type="project" value="InterPro"/>
</dbReference>
<dbReference type="Proteomes" id="UP000077202">
    <property type="component" value="Unassembled WGS sequence"/>
</dbReference>